<name>A0ABW2DI78_9BACT</name>
<protein>
    <submittedName>
        <fullName evidence="3">Alternative ribosome rescue aminoacyl-tRNA hydrolase ArfB</fullName>
        <ecNumber evidence="3">3.1.1.29</ecNumber>
    </submittedName>
</protein>
<feature type="domain" description="Prokaryotic-type class I peptide chain release factors" evidence="2">
    <location>
        <begin position="8"/>
        <end position="125"/>
    </location>
</feature>
<dbReference type="Proteomes" id="UP001596405">
    <property type="component" value="Unassembled WGS sequence"/>
</dbReference>
<dbReference type="PANTHER" id="PTHR47814:SF1">
    <property type="entry name" value="PEPTIDYL-TRNA HYDROLASE ARFB"/>
    <property type="match status" value="1"/>
</dbReference>
<reference evidence="4" key="1">
    <citation type="journal article" date="2019" name="Int. J. Syst. Evol. Microbiol.">
        <title>The Global Catalogue of Microorganisms (GCM) 10K type strain sequencing project: providing services to taxonomists for standard genome sequencing and annotation.</title>
        <authorList>
            <consortium name="The Broad Institute Genomics Platform"/>
            <consortium name="The Broad Institute Genome Sequencing Center for Infectious Disease"/>
            <person name="Wu L."/>
            <person name="Ma J."/>
        </authorList>
    </citation>
    <scope>NUCLEOTIDE SEQUENCE [LARGE SCALE GENOMIC DNA]</scope>
    <source>
        <strain evidence="4">CGMCC 4.7393</strain>
    </source>
</reference>
<comment type="caution">
    <text evidence="3">The sequence shown here is derived from an EMBL/GenBank/DDBJ whole genome shotgun (WGS) entry which is preliminary data.</text>
</comment>
<feature type="compositionally biased region" description="Basic residues" evidence="1">
    <location>
        <begin position="95"/>
        <end position="105"/>
    </location>
</feature>
<feature type="region of interest" description="Disordered" evidence="1">
    <location>
        <begin position="92"/>
        <end position="136"/>
    </location>
</feature>
<feature type="region of interest" description="Disordered" evidence="1">
    <location>
        <begin position="1"/>
        <end position="23"/>
    </location>
</feature>
<proteinExistence type="predicted"/>
<dbReference type="PANTHER" id="PTHR47814">
    <property type="entry name" value="PEPTIDYL-TRNA HYDROLASE ARFB"/>
    <property type="match status" value="1"/>
</dbReference>
<dbReference type="EC" id="3.1.1.29" evidence="3"/>
<keyword evidence="4" id="KW-1185">Reference proteome</keyword>
<feature type="compositionally biased region" description="Polar residues" evidence="1">
    <location>
        <begin position="9"/>
        <end position="23"/>
    </location>
</feature>
<dbReference type="NCBIfam" id="NF006718">
    <property type="entry name" value="PRK09256.1"/>
    <property type="match status" value="1"/>
</dbReference>
<dbReference type="InterPro" id="IPR000352">
    <property type="entry name" value="Pep_chain_release_fac_I"/>
</dbReference>
<dbReference type="Gene3D" id="3.30.160.20">
    <property type="match status" value="1"/>
</dbReference>
<dbReference type="SUPFAM" id="SSF110916">
    <property type="entry name" value="Peptidyl-tRNA hydrolase domain-like"/>
    <property type="match status" value="1"/>
</dbReference>
<dbReference type="GO" id="GO:0004045">
    <property type="term" value="F:peptidyl-tRNA hydrolase activity"/>
    <property type="evidence" value="ECO:0007669"/>
    <property type="project" value="UniProtKB-EC"/>
</dbReference>
<accession>A0ABW2DI78</accession>
<sequence length="136" mass="15282">MLPDLTPELTFQTSRSSGPGGQNVNKVASRVEVWFSIENSALLTDEQKALLLEKLAPRLNKDGYLHLASQEDRSQLVNKELVVQKLCEVLEQAMHRPKPRKKTRPSKAAVQKRIEAKKKTGQKKANRRGAGHSPEF</sequence>
<feature type="compositionally biased region" description="Basic residues" evidence="1">
    <location>
        <begin position="119"/>
        <end position="130"/>
    </location>
</feature>
<evidence type="ECO:0000313" key="3">
    <source>
        <dbReference type="EMBL" id="MFC6996404.1"/>
    </source>
</evidence>
<dbReference type="Pfam" id="PF00472">
    <property type="entry name" value="RF-1"/>
    <property type="match status" value="1"/>
</dbReference>
<keyword evidence="3" id="KW-0378">Hydrolase</keyword>
<gene>
    <name evidence="3" type="primary">arfB</name>
    <name evidence="3" type="ORF">ACFQHR_02155</name>
</gene>
<organism evidence="3 4">
    <name type="scientific">Rufibacter roseus</name>
    <dbReference type="NCBI Taxonomy" id="1567108"/>
    <lineage>
        <taxon>Bacteria</taxon>
        <taxon>Pseudomonadati</taxon>
        <taxon>Bacteroidota</taxon>
        <taxon>Cytophagia</taxon>
        <taxon>Cytophagales</taxon>
        <taxon>Hymenobacteraceae</taxon>
        <taxon>Rufibacter</taxon>
    </lineage>
</organism>
<dbReference type="EMBL" id="JBHSYQ010000003">
    <property type="protein sequence ID" value="MFC6996404.1"/>
    <property type="molecule type" value="Genomic_DNA"/>
</dbReference>
<evidence type="ECO:0000313" key="4">
    <source>
        <dbReference type="Proteomes" id="UP001596405"/>
    </source>
</evidence>
<dbReference type="RefSeq" id="WP_066620461.1">
    <property type="nucleotide sequence ID" value="NZ_JBHSYQ010000003.1"/>
</dbReference>
<evidence type="ECO:0000259" key="2">
    <source>
        <dbReference type="Pfam" id="PF00472"/>
    </source>
</evidence>
<evidence type="ECO:0000256" key="1">
    <source>
        <dbReference type="SAM" id="MobiDB-lite"/>
    </source>
</evidence>